<reference evidence="2" key="1">
    <citation type="submission" date="2022-08" db="EMBL/GenBank/DDBJ databases">
        <authorList>
            <person name="Marques A."/>
        </authorList>
    </citation>
    <scope>NUCLEOTIDE SEQUENCE</scope>
    <source>
        <strain evidence="2">RhyPub2mFocal</strain>
        <tissue evidence="2">Leaves</tissue>
    </source>
</reference>
<dbReference type="Pfam" id="PF11523">
    <property type="entry name" value="DUF3223"/>
    <property type="match status" value="1"/>
</dbReference>
<dbReference type="GO" id="GO:0005634">
    <property type="term" value="C:nucleus"/>
    <property type="evidence" value="ECO:0007669"/>
    <property type="project" value="TreeGrafter"/>
</dbReference>
<dbReference type="GO" id="GO:1901259">
    <property type="term" value="P:chloroplast rRNA processing"/>
    <property type="evidence" value="ECO:0007669"/>
    <property type="project" value="TreeGrafter"/>
</dbReference>
<dbReference type="EMBL" id="JAMFTS010000002">
    <property type="protein sequence ID" value="KAJ4796573.1"/>
    <property type="molecule type" value="Genomic_DNA"/>
</dbReference>
<feature type="region of interest" description="Disordered" evidence="1">
    <location>
        <begin position="1"/>
        <end position="93"/>
    </location>
</feature>
<evidence type="ECO:0000313" key="2">
    <source>
        <dbReference type="EMBL" id="KAJ4796573.1"/>
    </source>
</evidence>
<accession>A0AAV8FTJ5</accession>
<dbReference type="Proteomes" id="UP001140206">
    <property type="component" value="Chromosome 2"/>
</dbReference>
<dbReference type="Gene3D" id="3.10.450.40">
    <property type="match status" value="1"/>
</dbReference>
<feature type="compositionally biased region" description="Basic and acidic residues" evidence="1">
    <location>
        <begin position="198"/>
        <end position="207"/>
    </location>
</feature>
<evidence type="ECO:0000313" key="3">
    <source>
        <dbReference type="Proteomes" id="UP001140206"/>
    </source>
</evidence>
<feature type="compositionally biased region" description="Low complexity" evidence="1">
    <location>
        <begin position="1"/>
        <end position="25"/>
    </location>
</feature>
<feature type="compositionally biased region" description="Basic and acidic residues" evidence="1">
    <location>
        <begin position="49"/>
        <end position="77"/>
    </location>
</feature>
<dbReference type="GO" id="GO:0017126">
    <property type="term" value="P:nucleologenesis"/>
    <property type="evidence" value="ECO:0007669"/>
    <property type="project" value="TreeGrafter"/>
</dbReference>
<protein>
    <submittedName>
        <fullName evidence="2">DNA-directed RNA polymerase D subunit 1-like protein</fullName>
    </submittedName>
</protein>
<feature type="region of interest" description="Disordered" evidence="1">
    <location>
        <begin position="198"/>
        <end position="234"/>
    </location>
</feature>
<dbReference type="GO" id="GO:0009658">
    <property type="term" value="P:chloroplast organization"/>
    <property type="evidence" value="ECO:0007669"/>
    <property type="project" value="TreeGrafter"/>
</dbReference>
<keyword evidence="3" id="KW-1185">Reference proteome</keyword>
<gene>
    <name evidence="2" type="ORF">LUZ62_047819</name>
</gene>
<keyword evidence="2" id="KW-0804">Transcription</keyword>
<dbReference type="GO" id="GO:0000428">
    <property type="term" value="C:DNA-directed RNA polymerase complex"/>
    <property type="evidence" value="ECO:0007669"/>
    <property type="project" value="UniProtKB-KW"/>
</dbReference>
<name>A0AAV8FTJ5_9POAL</name>
<dbReference type="PANTHER" id="PTHR33415">
    <property type="entry name" value="PROTEIN EMBRYO DEFECTIVE 514"/>
    <property type="match status" value="1"/>
</dbReference>
<dbReference type="PANTHER" id="PTHR33415:SF12">
    <property type="entry name" value="PROTEIN EMBRYO DEFECTIVE 514"/>
    <property type="match status" value="1"/>
</dbReference>
<evidence type="ECO:0000256" key="1">
    <source>
        <dbReference type="SAM" id="MobiDB-lite"/>
    </source>
</evidence>
<feature type="compositionally biased region" description="Gly residues" evidence="1">
    <location>
        <begin position="209"/>
        <end position="218"/>
    </location>
</feature>
<dbReference type="InterPro" id="IPR044673">
    <property type="entry name" value="DCL-like"/>
</dbReference>
<sequence>MAEAAIESEVAVAVDMEVEGGVSAEAEVETANGGTKREREEEGEEGEEGNLKKAKVERSVEEERLEKDKNEEALGEDRGEEGEGEEEGEKGEIKEVKLGPKVFTSSLEMFEYFFKLLHHWGTKLDINQYEHMALMDLLKKGHSEPERKIGKGIESFEVRYHPVFNSRCFFVRRIDGSSEDFSFRKCVDAIMPLPEEYQIKTDNDRSKGGRGGGGGRGGRGGRRGGRRGRGRGRG</sequence>
<organism evidence="2 3">
    <name type="scientific">Rhynchospora pubera</name>
    <dbReference type="NCBI Taxonomy" id="906938"/>
    <lineage>
        <taxon>Eukaryota</taxon>
        <taxon>Viridiplantae</taxon>
        <taxon>Streptophyta</taxon>
        <taxon>Embryophyta</taxon>
        <taxon>Tracheophyta</taxon>
        <taxon>Spermatophyta</taxon>
        <taxon>Magnoliopsida</taxon>
        <taxon>Liliopsida</taxon>
        <taxon>Poales</taxon>
        <taxon>Cyperaceae</taxon>
        <taxon>Cyperoideae</taxon>
        <taxon>Rhynchosporeae</taxon>
        <taxon>Rhynchospora</taxon>
    </lineage>
</organism>
<dbReference type="FunFam" id="3.10.450.40:FF:000016">
    <property type="entry name" value="Predicted protein"/>
    <property type="match status" value="1"/>
</dbReference>
<keyword evidence="2" id="KW-0240">DNA-directed RNA polymerase</keyword>
<dbReference type="GO" id="GO:0009507">
    <property type="term" value="C:chloroplast"/>
    <property type="evidence" value="ECO:0007669"/>
    <property type="project" value="TreeGrafter"/>
</dbReference>
<feature type="compositionally biased region" description="Basic residues" evidence="1">
    <location>
        <begin position="219"/>
        <end position="234"/>
    </location>
</feature>
<comment type="caution">
    <text evidence="2">The sequence shown here is derived from an EMBL/GenBank/DDBJ whole genome shotgun (WGS) entry which is preliminary data.</text>
</comment>
<dbReference type="AlphaFoldDB" id="A0AAV8FTJ5"/>
<feature type="compositionally biased region" description="Acidic residues" evidence="1">
    <location>
        <begin position="78"/>
        <end position="89"/>
    </location>
</feature>
<proteinExistence type="predicted"/>